<keyword evidence="1" id="KW-0732">Signal</keyword>
<name>A0A6L6PVA5_9BURK</name>
<reference evidence="2 3" key="1">
    <citation type="submission" date="2019-11" db="EMBL/GenBank/DDBJ databases">
        <title>Type strains purchased from KCTC, JCM and DSMZ.</title>
        <authorList>
            <person name="Lu H."/>
        </authorList>
    </citation>
    <scope>NUCLEOTIDE SEQUENCE [LARGE SCALE GENOMIC DNA]</scope>
    <source>
        <strain evidence="2 3">KCTC 42409</strain>
    </source>
</reference>
<sequence>MAGYRICAAAALFALAPVCHGQAQPALPAAAGGTPADTRPVLVLGGSQETYNAVGPWLTLIYTDALGRLGYRLDYRPYPAKRSSVMSDTGGADGEMHRAAGYALQHPEMVQVPVSHFSFNFVAYATRPLELRGGWQAFKDTPLRVEYRSGVYRAEQHLRQLVPAGRLSTANNSLLGLRKLQVGRSDVYIDVDVLIEPLLAQEEFRRSGIRKVALIETTDMYVHLNKRHAGLAVKLGQVLADMKKEGLIEKYRVQAGVAKY</sequence>
<accession>A0A6L6PVA5</accession>
<proteinExistence type="predicted"/>
<comment type="caution">
    <text evidence="2">The sequence shown here is derived from an EMBL/GenBank/DDBJ whole genome shotgun (WGS) entry which is preliminary data.</text>
</comment>
<dbReference type="RefSeq" id="WP_155437512.1">
    <property type="nucleotide sequence ID" value="NZ_WNLA01000001.1"/>
</dbReference>
<evidence type="ECO:0000256" key="1">
    <source>
        <dbReference type="SAM" id="SignalP"/>
    </source>
</evidence>
<dbReference type="AlphaFoldDB" id="A0A6L6PVA5"/>
<dbReference type="OrthoDB" id="368476at2"/>
<evidence type="ECO:0000313" key="3">
    <source>
        <dbReference type="Proteomes" id="UP000484015"/>
    </source>
</evidence>
<dbReference type="SUPFAM" id="SSF53850">
    <property type="entry name" value="Periplasmic binding protein-like II"/>
    <property type="match status" value="1"/>
</dbReference>
<organism evidence="2 3">
    <name type="scientific">Pseudoduganella ginsengisoli</name>
    <dbReference type="NCBI Taxonomy" id="1462440"/>
    <lineage>
        <taxon>Bacteria</taxon>
        <taxon>Pseudomonadati</taxon>
        <taxon>Pseudomonadota</taxon>
        <taxon>Betaproteobacteria</taxon>
        <taxon>Burkholderiales</taxon>
        <taxon>Oxalobacteraceae</taxon>
        <taxon>Telluria group</taxon>
        <taxon>Pseudoduganella</taxon>
    </lineage>
</organism>
<dbReference type="EMBL" id="WNLA01000001">
    <property type="protein sequence ID" value="MTW01169.1"/>
    <property type="molecule type" value="Genomic_DNA"/>
</dbReference>
<evidence type="ECO:0008006" key="4">
    <source>
        <dbReference type="Google" id="ProtNLM"/>
    </source>
</evidence>
<keyword evidence="3" id="KW-1185">Reference proteome</keyword>
<feature type="chain" id="PRO_5026824551" description="Transporter substrate-binding domain-containing protein" evidence="1">
    <location>
        <begin position="24"/>
        <end position="260"/>
    </location>
</feature>
<feature type="signal peptide" evidence="1">
    <location>
        <begin position="1"/>
        <end position="23"/>
    </location>
</feature>
<protein>
    <recommendedName>
        <fullName evidence="4">Transporter substrate-binding domain-containing protein</fullName>
    </recommendedName>
</protein>
<gene>
    <name evidence="2" type="ORF">GM668_03605</name>
</gene>
<dbReference type="Proteomes" id="UP000484015">
    <property type="component" value="Unassembled WGS sequence"/>
</dbReference>
<evidence type="ECO:0000313" key="2">
    <source>
        <dbReference type="EMBL" id="MTW01169.1"/>
    </source>
</evidence>